<dbReference type="AlphaFoldDB" id="A0A6A5HK60"/>
<evidence type="ECO:0000256" key="4">
    <source>
        <dbReference type="SAM" id="MobiDB-lite"/>
    </source>
</evidence>
<accession>A0A6A5HK60</accession>
<dbReference type="InterPro" id="IPR036034">
    <property type="entry name" value="PDZ_sf"/>
</dbReference>
<dbReference type="GeneID" id="9798029"/>
<dbReference type="Proteomes" id="UP000483820">
    <property type="component" value="Chromosome I"/>
</dbReference>
<gene>
    <name evidence="6" type="ORF">GCK72_000382</name>
</gene>
<keyword evidence="2" id="KW-0963">Cytoplasm</keyword>
<feature type="compositionally biased region" description="Low complexity" evidence="4">
    <location>
        <begin position="8"/>
        <end position="23"/>
    </location>
</feature>
<reference evidence="6 7" key="1">
    <citation type="submission" date="2019-12" db="EMBL/GenBank/DDBJ databases">
        <title>Chromosome-level assembly of the Caenorhabditis remanei genome.</title>
        <authorList>
            <person name="Teterina A.A."/>
            <person name="Willis J.H."/>
            <person name="Phillips P.C."/>
        </authorList>
    </citation>
    <scope>NUCLEOTIDE SEQUENCE [LARGE SCALE GENOMIC DNA]</scope>
    <source>
        <strain evidence="6 7">PX506</strain>
        <tissue evidence="6">Whole organism</tissue>
    </source>
</reference>
<feature type="domain" description="PDZ" evidence="5">
    <location>
        <begin position="59"/>
        <end position="134"/>
    </location>
</feature>
<evidence type="ECO:0000256" key="2">
    <source>
        <dbReference type="ARBA" id="ARBA00022490"/>
    </source>
</evidence>
<comment type="caution">
    <text evidence="6">The sequence shown here is derived from an EMBL/GenBank/DDBJ whole genome shotgun (WGS) entry which is preliminary data.</text>
</comment>
<dbReference type="EMBL" id="WUAV01000001">
    <property type="protein sequence ID" value="KAF1768570.1"/>
    <property type="molecule type" value="Genomic_DNA"/>
</dbReference>
<dbReference type="GO" id="GO:0005737">
    <property type="term" value="C:cytoplasm"/>
    <property type="evidence" value="ECO:0007669"/>
    <property type="project" value="UniProtKB-SubCell"/>
</dbReference>
<sequence>MDRADSQSAVSTNSTATTTTSSSKYESPDDEQLLCDTKEEYPLNNYLLEGVHQESAQRSLLLCRQNFDTSFGFALQSYVFKRTSSNSYERITYVDYVCSDSPADRCGIIRGDMVVAVNEKSVVTASHAEIVDSIAQCLQVSLVLVFKDVARIVELSMRSIQLKFILDTKMRELEMLEEKEKELEALYTDTTSEADDSEIESTLYELDEELKNVQNSQENEKNGTDYRHLIRINSSTSVGTPQVTRL</sequence>
<dbReference type="PANTHER" id="PTHR15963:SF5">
    <property type="entry name" value="SHORT SPINDLE 6, ISOFORM A"/>
    <property type="match status" value="1"/>
</dbReference>
<dbReference type="RefSeq" id="XP_003091246.2">
    <property type="nucleotide sequence ID" value="XM_003091198.2"/>
</dbReference>
<proteinExistence type="predicted"/>
<name>A0A6A5HK60_CAERE</name>
<dbReference type="InterPro" id="IPR052122">
    <property type="entry name" value="Intracell_Traff_Signaling_Reg"/>
</dbReference>
<dbReference type="KEGG" id="crq:GCK72_000382"/>
<feature type="coiled-coil region" evidence="3">
    <location>
        <begin position="166"/>
        <end position="193"/>
    </location>
</feature>
<dbReference type="Gene3D" id="2.30.42.10">
    <property type="match status" value="1"/>
</dbReference>
<dbReference type="Pfam" id="PF17820">
    <property type="entry name" value="PDZ_6"/>
    <property type="match status" value="1"/>
</dbReference>
<dbReference type="PROSITE" id="PS50106">
    <property type="entry name" value="PDZ"/>
    <property type="match status" value="1"/>
</dbReference>
<evidence type="ECO:0000313" key="6">
    <source>
        <dbReference type="EMBL" id="KAF1768570.1"/>
    </source>
</evidence>
<dbReference type="PANTHER" id="PTHR15963">
    <property type="entry name" value="GENERAL RECEPTOR FOR PHOSPHOINOSITIDES 1-ASSOCIATED SCAFFOLD PROTEIN-RELATED"/>
    <property type="match status" value="1"/>
</dbReference>
<dbReference type="CTD" id="9798029"/>
<evidence type="ECO:0000259" key="5">
    <source>
        <dbReference type="PROSITE" id="PS50106"/>
    </source>
</evidence>
<dbReference type="SMART" id="SM00228">
    <property type="entry name" value="PDZ"/>
    <property type="match status" value="1"/>
</dbReference>
<organism evidence="6 7">
    <name type="scientific">Caenorhabditis remanei</name>
    <name type="common">Caenorhabditis vulgaris</name>
    <dbReference type="NCBI Taxonomy" id="31234"/>
    <lineage>
        <taxon>Eukaryota</taxon>
        <taxon>Metazoa</taxon>
        <taxon>Ecdysozoa</taxon>
        <taxon>Nematoda</taxon>
        <taxon>Chromadorea</taxon>
        <taxon>Rhabditida</taxon>
        <taxon>Rhabditina</taxon>
        <taxon>Rhabditomorpha</taxon>
        <taxon>Rhabditoidea</taxon>
        <taxon>Rhabditidae</taxon>
        <taxon>Peloderinae</taxon>
        <taxon>Caenorhabditis</taxon>
    </lineage>
</organism>
<evidence type="ECO:0000256" key="1">
    <source>
        <dbReference type="ARBA" id="ARBA00004496"/>
    </source>
</evidence>
<evidence type="ECO:0000256" key="3">
    <source>
        <dbReference type="SAM" id="Coils"/>
    </source>
</evidence>
<dbReference type="InterPro" id="IPR041489">
    <property type="entry name" value="PDZ_6"/>
</dbReference>
<evidence type="ECO:0000313" key="7">
    <source>
        <dbReference type="Proteomes" id="UP000483820"/>
    </source>
</evidence>
<dbReference type="InterPro" id="IPR001478">
    <property type="entry name" value="PDZ"/>
</dbReference>
<comment type="subcellular location">
    <subcellularLocation>
        <location evidence="1">Cytoplasm</location>
    </subcellularLocation>
</comment>
<protein>
    <recommendedName>
        <fullName evidence="5">PDZ domain-containing protein</fullName>
    </recommendedName>
</protein>
<dbReference type="SUPFAM" id="SSF50156">
    <property type="entry name" value="PDZ domain-like"/>
    <property type="match status" value="1"/>
</dbReference>
<keyword evidence="3" id="KW-0175">Coiled coil</keyword>
<feature type="region of interest" description="Disordered" evidence="4">
    <location>
        <begin position="1"/>
        <end position="31"/>
    </location>
</feature>